<feature type="transmembrane region" description="Helical" evidence="1">
    <location>
        <begin position="16"/>
        <end position="38"/>
    </location>
</feature>
<comment type="caution">
    <text evidence="2">The sequence shown here is derived from an EMBL/GenBank/DDBJ whole genome shotgun (WGS) entry which is preliminary data.</text>
</comment>
<dbReference type="AlphaFoldDB" id="A0A317L2W6"/>
<dbReference type="OrthoDB" id="2849101at2"/>
<sequence length="217" mass="24717">MYNLVMKDFKLGINPWFLAMPFLLGALMLIPGWIYLLVPQYFFWISVPNIFGQFKAQNDLMLTMTLPVSKKDKVKARVIVMVILELLHIGVAMIFGLFTIHLYPNVDYLFFAPHMGFWGVCFVMLGIFNIIFIPMFYKTAYKYGAAMIASVVATLLFSIGVQWLAIQNSFIFDTFNGTGADNTMLQLTILLVGIAIFAVFTIVSYNIAIKRFEKVDI</sequence>
<evidence type="ECO:0000313" key="2">
    <source>
        <dbReference type="EMBL" id="PWU69975.1"/>
    </source>
</evidence>
<feature type="transmembrane region" description="Helical" evidence="1">
    <location>
        <begin position="78"/>
        <end position="103"/>
    </location>
</feature>
<evidence type="ECO:0000256" key="1">
    <source>
        <dbReference type="SAM" id="Phobius"/>
    </source>
</evidence>
<accession>A0A317L2W6</accession>
<organism evidence="2 3">
    <name type="scientific">Gracilibacillus dipsosauri</name>
    <dbReference type="NCBI Taxonomy" id="178340"/>
    <lineage>
        <taxon>Bacteria</taxon>
        <taxon>Bacillati</taxon>
        <taxon>Bacillota</taxon>
        <taxon>Bacilli</taxon>
        <taxon>Bacillales</taxon>
        <taxon>Bacillaceae</taxon>
        <taxon>Gracilibacillus</taxon>
    </lineage>
</organism>
<proteinExistence type="predicted"/>
<keyword evidence="1" id="KW-0812">Transmembrane</keyword>
<dbReference type="Pfam" id="PF13346">
    <property type="entry name" value="ABC2_membrane_5"/>
    <property type="match status" value="1"/>
</dbReference>
<dbReference type="RefSeq" id="WP_109983353.1">
    <property type="nucleotide sequence ID" value="NZ_QGTD01000004.1"/>
</dbReference>
<keyword evidence="3" id="KW-1185">Reference proteome</keyword>
<reference evidence="2 3" key="1">
    <citation type="submission" date="2018-05" db="EMBL/GenBank/DDBJ databases">
        <title>Genomic analysis of Gracilibacillus dipsosauri DD1 reveals novel features of a salt-tolerant amylase.</title>
        <authorList>
            <person name="Deutch C.E."/>
            <person name="Yang S."/>
        </authorList>
    </citation>
    <scope>NUCLEOTIDE SEQUENCE [LARGE SCALE GENOMIC DNA]</scope>
    <source>
        <strain evidence="2 3">DD1</strain>
    </source>
</reference>
<name>A0A317L2W6_9BACI</name>
<dbReference type="InterPro" id="IPR025699">
    <property type="entry name" value="ABC2_memb-like"/>
</dbReference>
<evidence type="ECO:0008006" key="4">
    <source>
        <dbReference type="Google" id="ProtNLM"/>
    </source>
</evidence>
<dbReference type="Proteomes" id="UP000245624">
    <property type="component" value="Unassembled WGS sequence"/>
</dbReference>
<dbReference type="EMBL" id="QGTD01000004">
    <property type="protein sequence ID" value="PWU69975.1"/>
    <property type="molecule type" value="Genomic_DNA"/>
</dbReference>
<feature type="transmembrane region" description="Helical" evidence="1">
    <location>
        <begin position="115"/>
        <end position="137"/>
    </location>
</feature>
<evidence type="ECO:0000313" key="3">
    <source>
        <dbReference type="Proteomes" id="UP000245624"/>
    </source>
</evidence>
<keyword evidence="1" id="KW-0472">Membrane</keyword>
<keyword evidence="1" id="KW-1133">Transmembrane helix</keyword>
<gene>
    <name evidence="2" type="ORF">DLJ74_03360</name>
</gene>
<protein>
    <recommendedName>
        <fullName evidence="4">ABC-2 transporter permease</fullName>
    </recommendedName>
</protein>
<feature type="transmembrane region" description="Helical" evidence="1">
    <location>
        <begin position="144"/>
        <end position="165"/>
    </location>
</feature>
<feature type="transmembrane region" description="Helical" evidence="1">
    <location>
        <begin position="185"/>
        <end position="208"/>
    </location>
</feature>